<dbReference type="InterPro" id="IPR052724">
    <property type="entry name" value="GT117_domain-containing"/>
</dbReference>
<dbReference type="InterPro" id="IPR021280">
    <property type="entry name" value="TMEM260-like"/>
</dbReference>
<dbReference type="SMART" id="SM00028">
    <property type="entry name" value="TPR"/>
    <property type="match status" value="2"/>
</dbReference>
<keyword evidence="1" id="KW-0802">TPR repeat</keyword>
<dbReference type="InterPro" id="IPR011990">
    <property type="entry name" value="TPR-like_helical_dom_sf"/>
</dbReference>
<dbReference type="InterPro" id="IPR019734">
    <property type="entry name" value="TPR_rpt"/>
</dbReference>
<evidence type="ECO:0000313" key="4">
    <source>
        <dbReference type="Proteomes" id="UP000176850"/>
    </source>
</evidence>
<feature type="transmembrane region" description="Helical" evidence="2">
    <location>
        <begin position="323"/>
        <end position="345"/>
    </location>
</feature>
<feature type="repeat" description="TPR" evidence="1">
    <location>
        <begin position="545"/>
        <end position="578"/>
    </location>
</feature>
<feature type="repeat" description="TPR" evidence="1">
    <location>
        <begin position="579"/>
        <end position="612"/>
    </location>
</feature>
<comment type="caution">
    <text evidence="3">The sequence shown here is derived from an EMBL/GenBank/DDBJ whole genome shotgun (WGS) entry which is preliminary data.</text>
</comment>
<sequence length="654" mass="75905">MAFIVLFVSWFFFLFFQTTSIYGGDAGDLVTSAFLHGVAHPPGFPLYTFLGFILSKLPILTVAWRVGLLSSLAGAGTITILFLLIKDITKNTKSALIAVAVLAGTYLFWLYSIVPEVFNLHCFFSSTLVYLLYKWSTSRKDRYLSIFALVLGLSLSHHLLTIFLFPAFIYFFHANREKLPKFTPKYLAKKLTLLSLGLTPYLYIFIAASTTPAISWENVTTVQNFLNLVLRRTYGTFQSGPIFAQNFISRLIQFPYMLEFIKTDFTIVGVFLAIIGCIGQFRKRRQLWIYFFLIFLFVGPFYFFYASYYIIDRFSLATFERFLLPSYMIITIWIGEGIIVSYKILTKFTKKQLAPSFYLLFLVLPISLLFINYPKISILKNDRTAENHALDILSTVPQNTILILQYDTTLFDTQYVYFTQKVRPDIKLFHFYKLYQGQLTNQIKKQYPDLIVPSGMKEKFIAKFVSENAKKFPIYINNPIPVNIKDSYWVRLGLLFRFYTKSNLPKTAEIFKENERLWTQYSNPLSGSLGKYNNLMLSNILDFYKDGRLELGRMYEDSQMYDKALFHYLKAQQLEPELDEAPYRMGIVYAKKGNCHKSKEALSTAIAITPSKADYYFSMSQLYKNCFKDLKKASIFEKMYQEKKSATQLPVEKL</sequence>
<organism evidence="3 4">
    <name type="scientific">Candidatus Roizmanbacteria bacterium RIFCSPHIGHO2_01_FULL_39_24</name>
    <dbReference type="NCBI Taxonomy" id="1802032"/>
    <lineage>
        <taxon>Bacteria</taxon>
        <taxon>Candidatus Roizmaniibacteriota</taxon>
    </lineage>
</organism>
<proteinExistence type="predicted"/>
<dbReference type="Pfam" id="PF11028">
    <property type="entry name" value="TMEM260-like"/>
    <property type="match status" value="1"/>
</dbReference>
<dbReference type="EMBL" id="MFZH01000032">
    <property type="protein sequence ID" value="OGK18437.1"/>
    <property type="molecule type" value="Genomic_DNA"/>
</dbReference>
<feature type="transmembrane region" description="Helical" evidence="2">
    <location>
        <begin position="288"/>
        <end position="311"/>
    </location>
</feature>
<reference evidence="3 4" key="1">
    <citation type="journal article" date="2016" name="Nat. Commun.">
        <title>Thousands of microbial genomes shed light on interconnected biogeochemical processes in an aquifer system.</title>
        <authorList>
            <person name="Anantharaman K."/>
            <person name="Brown C.T."/>
            <person name="Hug L.A."/>
            <person name="Sharon I."/>
            <person name="Castelle C.J."/>
            <person name="Probst A.J."/>
            <person name="Thomas B.C."/>
            <person name="Singh A."/>
            <person name="Wilkins M.J."/>
            <person name="Karaoz U."/>
            <person name="Brodie E.L."/>
            <person name="Williams K.H."/>
            <person name="Hubbard S.S."/>
            <person name="Banfield J.F."/>
        </authorList>
    </citation>
    <scope>NUCLEOTIDE SEQUENCE [LARGE SCALE GENOMIC DNA]</scope>
</reference>
<protein>
    <submittedName>
        <fullName evidence="3">Uncharacterized protein</fullName>
    </submittedName>
</protein>
<dbReference type="Gene3D" id="1.25.40.10">
    <property type="entry name" value="Tetratricopeptide repeat domain"/>
    <property type="match status" value="1"/>
</dbReference>
<evidence type="ECO:0000256" key="1">
    <source>
        <dbReference type="PROSITE-ProRule" id="PRU00339"/>
    </source>
</evidence>
<feature type="transmembrane region" description="Helical" evidence="2">
    <location>
        <begin position="357"/>
        <end position="374"/>
    </location>
</feature>
<name>A0A1F7GHJ7_9BACT</name>
<feature type="transmembrane region" description="Helical" evidence="2">
    <location>
        <begin position="193"/>
        <end position="216"/>
    </location>
</feature>
<feature type="transmembrane region" description="Helical" evidence="2">
    <location>
        <begin position="265"/>
        <end position="281"/>
    </location>
</feature>
<feature type="transmembrane region" description="Helical" evidence="2">
    <location>
        <begin position="91"/>
        <end position="110"/>
    </location>
</feature>
<feature type="transmembrane region" description="Helical" evidence="2">
    <location>
        <begin position="66"/>
        <end position="85"/>
    </location>
</feature>
<feature type="transmembrane region" description="Helical" evidence="2">
    <location>
        <begin position="145"/>
        <end position="172"/>
    </location>
</feature>
<evidence type="ECO:0000256" key="2">
    <source>
        <dbReference type="SAM" id="Phobius"/>
    </source>
</evidence>
<dbReference type="AlphaFoldDB" id="A0A1F7GHJ7"/>
<dbReference type="Proteomes" id="UP000176850">
    <property type="component" value="Unassembled WGS sequence"/>
</dbReference>
<evidence type="ECO:0000313" key="3">
    <source>
        <dbReference type="EMBL" id="OGK18437.1"/>
    </source>
</evidence>
<dbReference type="SUPFAM" id="SSF48452">
    <property type="entry name" value="TPR-like"/>
    <property type="match status" value="1"/>
</dbReference>
<dbReference type="PROSITE" id="PS50005">
    <property type="entry name" value="TPR"/>
    <property type="match status" value="2"/>
</dbReference>
<keyword evidence="2" id="KW-1133">Transmembrane helix</keyword>
<dbReference type="PANTHER" id="PTHR16214">
    <property type="entry name" value="TRANSMEMBRANE PROTEIN 260"/>
    <property type="match status" value="1"/>
</dbReference>
<keyword evidence="2" id="KW-0812">Transmembrane</keyword>
<keyword evidence="2" id="KW-0472">Membrane</keyword>
<dbReference type="PANTHER" id="PTHR16214:SF3">
    <property type="entry name" value="TRANSMEMBRANE PROTEIN 260"/>
    <property type="match status" value="1"/>
</dbReference>
<gene>
    <name evidence="3" type="ORF">A2799_03950</name>
</gene>
<accession>A0A1F7GHJ7</accession>